<proteinExistence type="predicted"/>
<evidence type="ECO:0000313" key="1">
    <source>
        <dbReference type="EMBL" id="KAJ4430798.1"/>
    </source>
</evidence>
<dbReference type="EMBL" id="JAJSOF020000031">
    <property type="protein sequence ID" value="KAJ4430798.1"/>
    <property type="molecule type" value="Genomic_DNA"/>
</dbReference>
<name>A0ABQ8S9R3_PERAM</name>
<protein>
    <submittedName>
        <fullName evidence="1">Uncharacterized protein</fullName>
    </submittedName>
</protein>
<evidence type="ECO:0000313" key="2">
    <source>
        <dbReference type="Proteomes" id="UP001148838"/>
    </source>
</evidence>
<reference evidence="1 2" key="1">
    <citation type="journal article" date="2022" name="Allergy">
        <title>Genome assembly and annotation of Periplaneta americana reveal a comprehensive cockroach allergen profile.</title>
        <authorList>
            <person name="Wang L."/>
            <person name="Xiong Q."/>
            <person name="Saelim N."/>
            <person name="Wang L."/>
            <person name="Nong W."/>
            <person name="Wan A.T."/>
            <person name="Shi M."/>
            <person name="Liu X."/>
            <person name="Cao Q."/>
            <person name="Hui J.H.L."/>
            <person name="Sookrung N."/>
            <person name="Leung T.F."/>
            <person name="Tungtrongchitr A."/>
            <person name="Tsui S.K.W."/>
        </authorList>
    </citation>
    <scope>NUCLEOTIDE SEQUENCE [LARGE SCALE GENOMIC DNA]</scope>
    <source>
        <strain evidence="1">PWHHKU_190912</strain>
    </source>
</reference>
<organism evidence="1 2">
    <name type="scientific">Periplaneta americana</name>
    <name type="common">American cockroach</name>
    <name type="synonym">Blatta americana</name>
    <dbReference type="NCBI Taxonomy" id="6978"/>
    <lineage>
        <taxon>Eukaryota</taxon>
        <taxon>Metazoa</taxon>
        <taxon>Ecdysozoa</taxon>
        <taxon>Arthropoda</taxon>
        <taxon>Hexapoda</taxon>
        <taxon>Insecta</taxon>
        <taxon>Pterygota</taxon>
        <taxon>Neoptera</taxon>
        <taxon>Polyneoptera</taxon>
        <taxon>Dictyoptera</taxon>
        <taxon>Blattodea</taxon>
        <taxon>Blattoidea</taxon>
        <taxon>Blattidae</taxon>
        <taxon>Blattinae</taxon>
        <taxon>Periplaneta</taxon>
    </lineage>
</organism>
<accession>A0ABQ8S9R3</accession>
<gene>
    <name evidence="1" type="ORF">ANN_19389</name>
</gene>
<comment type="caution">
    <text evidence="1">The sequence shown here is derived from an EMBL/GenBank/DDBJ whole genome shotgun (WGS) entry which is preliminary data.</text>
</comment>
<sequence>MHKLYSMRAESRFQACRFQQRPCIWSNEIAGNTGQWQTMSTNLAFLKPIRNKRKNLHIATGVRVTEIAHPCHNKTAYGAIRL</sequence>
<keyword evidence="2" id="KW-1185">Reference proteome</keyword>
<dbReference type="Proteomes" id="UP001148838">
    <property type="component" value="Unassembled WGS sequence"/>
</dbReference>